<organism evidence="15 16">
    <name type="scientific">Rhododendron griersonianum</name>
    <dbReference type="NCBI Taxonomy" id="479676"/>
    <lineage>
        <taxon>Eukaryota</taxon>
        <taxon>Viridiplantae</taxon>
        <taxon>Streptophyta</taxon>
        <taxon>Embryophyta</taxon>
        <taxon>Tracheophyta</taxon>
        <taxon>Spermatophyta</taxon>
        <taxon>Magnoliopsida</taxon>
        <taxon>eudicotyledons</taxon>
        <taxon>Gunneridae</taxon>
        <taxon>Pentapetalae</taxon>
        <taxon>asterids</taxon>
        <taxon>Ericales</taxon>
        <taxon>Ericaceae</taxon>
        <taxon>Ericoideae</taxon>
        <taxon>Rhodoreae</taxon>
        <taxon>Rhododendron</taxon>
    </lineage>
</organism>
<evidence type="ECO:0000256" key="3">
    <source>
        <dbReference type="ARBA" id="ARBA00022472"/>
    </source>
</evidence>
<dbReference type="FunFam" id="3.80.10.10:FF:000383">
    <property type="entry name" value="Leucine-rich repeat receptor protein kinase EMS1"/>
    <property type="match status" value="1"/>
</dbReference>
<evidence type="ECO:0000256" key="2">
    <source>
        <dbReference type="ARBA" id="ARBA00007692"/>
    </source>
</evidence>
<evidence type="ECO:0000256" key="12">
    <source>
        <dbReference type="ARBA" id="ARBA00023180"/>
    </source>
</evidence>
<reference evidence="15" key="1">
    <citation type="submission" date="2020-08" db="EMBL/GenBank/DDBJ databases">
        <title>Plant Genome Project.</title>
        <authorList>
            <person name="Zhang R.-G."/>
        </authorList>
    </citation>
    <scope>NUCLEOTIDE SEQUENCE</scope>
    <source>
        <strain evidence="15">WSP0</strain>
        <tissue evidence="15">Leaf</tissue>
    </source>
</reference>
<dbReference type="Gene3D" id="1.25.70.10">
    <property type="entry name" value="Transcription termination factor 3, mitochondrial"/>
    <property type="match status" value="1"/>
</dbReference>
<feature type="transmembrane region" description="Helical" evidence="13">
    <location>
        <begin position="873"/>
        <end position="900"/>
    </location>
</feature>
<dbReference type="SMART" id="SM00733">
    <property type="entry name" value="Mterf"/>
    <property type="match status" value="2"/>
</dbReference>
<dbReference type="Pfam" id="PF02536">
    <property type="entry name" value="mTERF"/>
    <property type="match status" value="1"/>
</dbReference>
<sequence>MQEQKQICRHRVVFSSRLNRLGSNEQPKSNRTAMLGIGARPVLYSTFRLRARHDKPRRVICTQASSFDAAHGRRELVKKSSPGVVFLQTMKYFKYPNADRLIAVSTGFVVTEDGYIMTCFHNLYPKIYVPNPEGISPEFYVPNPEGISSAELSQYSVYVSFFDRTLPSMKAEIITLVPDLDIAILKVSLPETLKSSVISLSKIPAETGDFCLIIGHQKVEYASRFGFVSSPMMYPHQFEDNIFEIFFKKAPAGFYVIEVGILADKGCSGSPLLNVKAEAMGMLNGALGGSGGSVICTPANICAKVLSHAMKKRENDDTTVEGSMFVEGGQFTRQMKCSGDEEEEEMLVRAVEIRRGVTVEIFKEAMRKGKFGITYYTNLVSRLGEFIDYVIIRAAEMKQLPEFLDSTFNFRAMTFIDDSNVVHLSAIRHVAEWVKSINVKGRFIGVALTKSGEKMLGHSPEELDEIVGYVESQGVRRDWMGYVMNQCPQLLSYSMEELKSRMQFFLDMGMNDKDFGTMVFDYPQVLGYFSMEEMKQKVKITGSYIISYEDVGRLLAFRPELLRCSIEERWKPLVKYLYYLGVLKDADNDLTGVVPASLGQLSRLLVLDLSRNSLTGSIPPSCASLGNLTLLDMSSSFLSGIVPADFGALFKLQFSNLSNNSLSSSIPTRLGDVSSLVDLDLRLNAFSGSVPPDLGGLRNLQKMVFGYNLLACSLPGNLFPNLTQLQFIVLHNNNFTGDLPDVLWSIPALLYLDASNNNFSGTLPNTSGGSSVNAAVLNLSHNMFYGDLAPVLSRFSFIDITSNYFKGRVPNYIGSNASLDGNGLTNLSSDSSQRSGTECASFYSERGLVFDNFGLPNATQPPPSVSAKKSHRYWIIFAGVLGGVLFMALLVGLVVLLIVCCRNRGARNQRGTTGVVAVPAGGSPQPPGLALNFSSLGDGFTYQQLLLATDIFNDVNLIKHGHSGDLFRGILEGGVPVVIKKVDLQAVKKETYMSELDFFSKVSQARLVPLLGHCLEKENENEKFLFYKYMPNGDLSSSLYRKTSSED</sequence>
<dbReference type="InterPro" id="IPR001611">
    <property type="entry name" value="Leu-rich_rpt"/>
</dbReference>
<comment type="similarity">
    <text evidence="2">Belongs to the mTERF family.</text>
</comment>
<dbReference type="Gene3D" id="3.30.200.20">
    <property type="entry name" value="Phosphorylase Kinase, domain 1"/>
    <property type="match status" value="1"/>
</dbReference>
<keyword evidence="3" id="KW-0804">Transcription</keyword>
<feature type="domain" description="Protein kinase" evidence="14">
    <location>
        <begin position="952"/>
        <end position="1047"/>
    </location>
</feature>
<evidence type="ECO:0000256" key="8">
    <source>
        <dbReference type="ARBA" id="ARBA00022946"/>
    </source>
</evidence>
<dbReference type="GO" id="GO:0016020">
    <property type="term" value="C:membrane"/>
    <property type="evidence" value="ECO:0007669"/>
    <property type="project" value="UniProtKB-SubCell"/>
</dbReference>
<keyword evidence="7" id="KW-0677">Repeat</keyword>
<evidence type="ECO:0000256" key="10">
    <source>
        <dbReference type="ARBA" id="ARBA00023136"/>
    </source>
</evidence>
<evidence type="ECO:0000256" key="1">
    <source>
        <dbReference type="ARBA" id="ARBA00004479"/>
    </source>
</evidence>
<keyword evidence="12" id="KW-0325">Glycoprotein</keyword>
<dbReference type="FunFam" id="3.30.200.20:FF:000433">
    <property type="entry name" value="Predicted protein"/>
    <property type="match status" value="1"/>
</dbReference>
<dbReference type="EMBL" id="JACTNZ010000011">
    <property type="protein sequence ID" value="KAG5526527.1"/>
    <property type="molecule type" value="Genomic_DNA"/>
</dbReference>
<dbReference type="InterPro" id="IPR032675">
    <property type="entry name" value="LRR_dom_sf"/>
</dbReference>
<evidence type="ECO:0000313" key="15">
    <source>
        <dbReference type="EMBL" id="KAG5526527.1"/>
    </source>
</evidence>
<dbReference type="AlphaFoldDB" id="A0AAV6ICU0"/>
<dbReference type="InterPro" id="IPR001245">
    <property type="entry name" value="Ser-Thr/Tyr_kinase_cat_dom"/>
</dbReference>
<keyword evidence="6" id="KW-0732">Signal</keyword>
<dbReference type="PANTHER" id="PTHR27000">
    <property type="entry name" value="LEUCINE-RICH REPEAT RECEPTOR-LIKE PROTEIN KINASE FAMILY PROTEIN-RELATED"/>
    <property type="match status" value="1"/>
</dbReference>
<keyword evidence="16" id="KW-1185">Reference proteome</keyword>
<dbReference type="InterPro" id="IPR038538">
    <property type="entry name" value="MTERF_sf"/>
</dbReference>
<dbReference type="InterPro" id="IPR009003">
    <property type="entry name" value="Peptidase_S1_PA"/>
</dbReference>
<dbReference type="Pfam" id="PF07714">
    <property type="entry name" value="PK_Tyr_Ser-Thr"/>
    <property type="match status" value="1"/>
</dbReference>
<keyword evidence="8" id="KW-0809">Transit peptide</keyword>
<evidence type="ECO:0000256" key="9">
    <source>
        <dbReference type="ARBA" id="ARBA00022989"/>
    </source>
</evidence>
<keyword evidence="3" id="KW-0805">Transcription regulation</keyword>
<comment type="caution">
    <text evidence="15">The sequence shown here is derived from an EMBL/GenBank/DDBJ whole genome shotgun (WGS) entry which is preliminary data.</text>
</comment>
<evidence type="ECO:0000256" key="11">
    <source>
        <dbReference type="ARBA" id="ARBA00023170"/>
    </source>
</evidence>
<dbReference type="Gene3D" id="3.80.10.10">
    <property type="entry name" value="Ribonuclease Inhibitor"/>
    <property type="match status" value="2"/>
</dbReference>
<keyword evidence="10 13" id="KW-0472">Membrane</keyword>
<dbReference type="GO" id="GO:0005524">
    <property type="term" value="F:ATP binding"/>
    <property type="evidence" value="ECO:0007669"/>
    <property type="project" value="InterPro"/>
</dbReference>
<evidence type="ECO:0000259" key="14">
    <source>
        <dbReference type="PROSITE" id="PS50011"/>
    </source>
</evidence>
<dbReference type="PROSITE" id="PS50011">
    <property type="entry name" value="PROTEIN_KINASE_DOM"/>
    <property type="match status" value="1"/>
</dbReference>
<name>A0AAV6ICU0_9ERIC</name>
<protein>
    <recommendedName>
        <fullName evidence="14">Protein kinase domain-containing protein</fullName>
    </recommendedName>
</protein>
<gene>
    <name evidence="15" type="ORF">RHGRI_032714</name>
</gene>
<dbReference type="PANTHER" id="PTHR27000:SF775">
    <property type="entry name" value="PLANT INTRACELLULAR RAS-GROUP-RELATED LRR PROTEIN 3"/>
    <property type="match status" value="1"/>
</dbReference>
<dbReference type="Pfam" id="PF13365">
    <property type="entry name" value="Trypsin_2"/>
    <property type="match status" value="1"/>
</dbReference>
<dbReference type="Proteomes" id="UP000823749">
    <property type="component" value="Chromosome 11"/>
</dbReference>
<dbReference type="GO" id="GO:0006353">
    <property type="term" value="P:DNA-templated transcription termination"/>
    <property type="evidence" value="ECO:0007669"/>
    <property type="project" value="UniProtKB-KW"/>
</dbReference>
<evidence type="ECO:0000256" key="4">
    <source>
        <dbReference type="ARBA" id="ARBA00022614"/>
    </source>
</evidence>
<dbReference type="Pfam" id="PF00560">
    <property type="entry name" value="LRR_1"/>
    <property type="match status" value="2"/>
</dbReference>
<accession>A0AAV6ICU0</accession>
<evidence type="ECO:0000256" key="5">
    <source>
        <dbReference type="ARBA" id="ARBA00022692"/>
    </source>
</evidence>
<dbReference type="SUPFAM" id="SSF50494">
    <property type="entry name" value="Trypsin-like serine proteases"/>
    <property type="match status" value="1"/>
</dbReference>
<keyword evidence="11" id="KW-0675">Receptor</keyword>
<keyword evidence="3" id="KW-0806">Transcription termination</keyword>
<keyword evidence="4" id="KW-0433">Leucine-rich repeat</keyword>
<evidence type="ECO:0000256" key="7">
    <source>
        <dbReference type="ARBA" id="ARBA00022737"/>
    </source>
</evidence>
<dbReference type="InterPro" id="IPR000719">
    <property type="entry name" value="Prot_kinase_dom"/>
</dbReference>
<evidence type="ECO:0000313" key="16">
    <source>
        <dbReference type="Proteomes" id="UP000823749"/>
    </source>
</evidence>
<dbReference type="InterPro" id="IPR003690">
    <property type="entry name" value="MTERF"/>
</dbReference>
<dbReference type="InterPro" id="IPR011009">
    <property type="entry name" value="Kinase-like_dom_sf"/>
</dbReference>
<keyword evidence="5 13" id="KW-0812">Transmembrane</keyword>
<dbReference type="GO" id="GO:0004672">
    <property type="term" value="F:protein kinase activity"/>
    <property type="evidence" value="ECO:0007669"/>
    <property type="project" value="InterPro"/>
</dbReference>
<dbReference type="SUPFAM" id="SSF52058">
    <property type="entry name" value="L domain-like"/>
    <property type="match status" value="1"/>
</dbReference>
<proteinExistence type="inferred from homology"/>
<comment type="subcellular location">
    <subcellularLocation>
        <location evidence="1">Membrane</location>
        <topology evidence="1">Single-pass type I membrane protein</topology>
    </subcellularLocation>
</comment>
<dbReference type="SUPFAM" id="SSF56112">
    <property type="entry name" value="Protein kinase-like (PK-like)"/>
    <property type="match status" value="1"/>
</dbReference>
<dbReference type="GO" id="GO:0003676">
    <property type="term" value="F:nucleic acid binding"/>
    <property type="evidence" value="ECO:0007669"/>
    <property type="project" value="InterPro"/>
</dbReference>
<keyword evidence="9 13" id="KW-1133">Transmembrane helix</keyword>
<evidence type="ECO:0000256" key="13">
    <source>
        <dbReference type="SAM" id="Phobius"/>
    </source>
</evidence>
<evidence type="ECO:0000256" key="6">
    <source>
        <dbReference type="ARBA" id="ARBA00022729"/>
    </source>
</evidence>
<dbReference type="Gene3D" id="2.40.10.120">
    <property type="match status" value="1"/>
</dbReference>